<evidence type="ECO:0000259" key="2">
    <source>
        <dbReference type="SMART" id="SM01069"/>
    </source>
</evidence>
<feature type="compositionally biased region" description="Pro residues" evidence="1">
    <location>
        <begin position="126"/>
        <end position="138"/>
    </location>
</feature>
<dbReference type="GO" id="GO:0031072">
    <property type="term" value="F:heat shock protein binding"/>
    <property type="evidence" value="ECO:0007669"/>
    <property type="project" value="TreeGrafter"/>
</dbReference>
<sequence>MEEYEEEGCKKWRGPGGLDPVEVDESLPGELQKCSDVKAVRMLQDAISKVRSTTHSCIHSGLWAPNSKPSEAKEGRGQARDPLPEAVSQMRRMKASISTCRLLCSVFQKMKIDAIALSPSGLPFPPPSSLGSRPPCPSPQHSSKSCSESRAFTFPSCPISIMPKAPGPGRAEVVRLIHRSGGGSSAEGLLQLLWALFPLSAVESSIW</sequence>
<dbReference type="PANTHER" id="PTHR12800:SF3">
    <property type="entry name" value="HSP90 CO-CHAPERONE CDC37"/>
    <property type="match status" value="1"/>
</dbReference>
<name>L5LVT4_MYODS</name>
<dbReference type="GO" id="GO:0051087">
    <property type="term" value="F:protein-folding chaperone binding"/>
    <property type="evidence" value="ECO:0007669"/>
    <property type="project" value="TreeGrafter"/>
</dbReference>
<evidence type="ECO:0000313" key="4">
    <source>
        <dbReference type="Proteomes" id="UP000010556"/>
    </source>
</evidence>
<dbReference type="GO" id="GO:0006457">
    <property type="term" value="P:protein folding"/>
    <property type="evidence" value="ECO:0007669"/>
    <property type="project" value="TreeGrafter"/>
</dbReference>
<dbReference type="Proteomes" id="UP000010556">
    <property type="component" value="Unassembled WGS sequence"/>
</dbReference>
<dbReference type="GO" id="GO:0005737">
    <property type="term" value="C:cytoplasm"/>
    <property type="evidence" value="ECO:0007669"/>
    <property type="project" value="TreeGrafter"/>
</dbReference>
<evidence type="ECO:0000256" key="1">
    <source>
        <dbReference type="SAM" id="MobiDB-lite"/>
    </source>
</evidence>
<proteinExistence type="predicted"/>
<organism evidence="3 4">
    <name type="scientific">Myotis davidii</name>
    <name type="common">David's myotis</name>
    <dbReference type="NCBI Taxonomy" id="225400"/>
    <lineage>
        <taxon>Eukaryota</taxon>
        <taxon>Metazoa</taxon>
        <taxon>Chordata</taxon>
        <taxon>Craniata</taxon>
        <taxon>Vertebrata</taxon>
        <taxon>Euteleostomi</taxon>
        <taxon>Mammalia</taxon>
        <taxon>Eutheria</taxon>
        <taxon>Laurasiatheria</taxon>
        <taxon>Chiroptera</taxon>
        <taxon>Yangochiroptera</taxon>
        <taxon>Vespertilionidae</taxon>
        <taxon>Myotis</taxon>
    </lineage>
</organism>
<protein>
    <submittedName>
        <fullName evidence="3">Hsp90 co-chaperone Cdc37</fullName>
    </submittedName>
</protein>
<dbReference type="AlphaFoldDB" id="L5LVT4"/>
<dbReference type="GO" id="GO:0051082">
    <property type="term" value="F:unfolded protein binding"/>
    <property type="evidence" value="ECO:0007669"/>
    <property type="project" value="TreeGrafter"/>
</dbReference>
<feature type="compositionally biased region" description="Basic and acidic residues" evidence="1">
    <location>
        <begin position="70"/>
        <end position="81"/>
    </location>
</feature>
<dbReference type="SMART" id="SM01069">
    <property type="entry name" value="CDC37_C"/>
    <property type="match status" value="1"/>
</dbReference>
<dbReference type="SUPFAM" id="SSF101391">
    <property type="entry name" value="Hsp90 co-chaperone CDC37"/>
    <property type="match status" value="1"/>
</dbReference>
<evidence type="ECO:0000313" key="3">
    <source>
        <dbReference type="EMBL" id="ELK29563.1"/>
    </source>
</evidence>
<feature type="region of interest" description="Disordered" evidence="1">
    <location>
        <begin position="61"/>
        <end position="81"/>
    </location>
</feature>
<dbReference type="Gene3D" id="6.10.140.250">
    <property type="match status" value="1"/>
</dbReference>
<dbReference type="InterPro" id="IPR004918">
    <property type="entry name" value="Cdc37"/>
</dbReference>
<dbReference type="GO" id="GO:0050821">
    <property type="term" value="P:protein stabilization"/>
    <property type="evidence" value="ECO:0007669"/>
    <property type="project" value="TreeGrafter"/>
</dbReference>
<accession>L5LVT4</accession>
<gene>
    <name evidence="3" type="ORF">MDA_GLEAN10006992</name>
</gene>
<feature type="domain" description="Cdc37 C-terminal" evidence="2">
    <location>
        <begin position="13"/>
        <end position="98"/>
    </location>
</feature>
<keyword evidence="4" id="KW-1185">Reference proteome</keyword>
<feature type="region of interest" description="Disordered" evidence="1">
    <location>
        <begin position="1"/>
        <end position="24"/>
    </location>
</feature>
<dbReference type="PANTHER" id="PTHR12800">
    <property type="entry name" value="CDC37-RELATED"/>
    <property type="match status" value="1"/>
</dbReference>
<feature type="region of interest" description="Disordered" evidence="1">
    <location>
        <begin position="126"/>
        <end position="147"/>
    </location>
</feature>
<reference evidence="4" key="1">
    <citation type="journal article" date="2013" name="Science">
        <title>Comparative analysis of bat genomes provides insight into the evolution of flight and immunity.</title>
        <authorList>
            <person name="Zhang G."/>
            <person name="Cowled C."/>
            <person name="Shi Z."/>
            <person name="Huang Z."/>
            <person name="Bishop-Lilly K.A."/>
            <person name="Fang X."/>
            <person name="Wynne J.W."/>
            <person name="Xiong Z."/>
            <person name="Baker M.L."/>
            <person name="Zhao W."/>
            <person name="Tachedjian M."/>
            <person name="Zhu Y."/>
            <person name="Zhou P."/>
            <person name="Jiang X."/>
            <person name="Ng J."/>
            <person name="Yang L."/>
            <person name="Wu L."/>
            <person name="Xiao J."/>
            <person name="Feng Y."/>
            <person name="Chen Y."/>
            <person name="Sun X."/>
            <person name="Zhang Y."/>
            <person name="Marsh G.A."/>
            <person name="Crameri G."/>
            <person name="Broder C.C."/>
            <person name="Frey K.G."/>
            <person name="Wang L.F."/>
            <person name="Wang J."/>
        </authorList>
    </citation>
    <scope>NUCLEOTIDE SEQUENCE [LARGE SCALE GENOMIC DNA]</scope>
</reference>
<dbReference type="EMBL" id="KB107953">
    <property type="protein sequence ID" value="ELK29563.1"/>
    <property type="molecule type" value="Genomic_DNA"/>
</dbReference>
<dbReference type="InterPro" id="IPR013873">
    <property type="entry name" value="Cdc37_C"/>
</dbReference>